<comment type="function">
    <text evidence="6">Has oligopeptidase activity and degrades a variety of small bioactive peptides.</text>
</comment>
<dbReference type="GO" id="GO:0006518">
    <property type="term" value="P:peptide metabolic process"/>
    <property type="evidence" value="ECO:0007669"/>
    <property type="project" value="TreeGrafter"/>
</dbReference>
<reference evidence="9 10" key="1">
    <citation type="submission" date="2019-02" db="EMBL/GenBank/DDBJ databases">
        <title>Deep-cultivation of Planctomycetes and their phenomic and genomic characterization uncovers novel biology.</title>
        <authorList>
            <person name="Wiegand S."/>
            <person name="Jogler M."/>
            <person name="Boedeker C."/>
            <person name="Pinto D."/>
            <person name="Vollmers J."/>
            <person name="Rivas-Marin E."/>
            <person name="Kohn T."/>
            <person name="Peeters S.H."/>
            <person name="Heuer A."/>
            <person name="Rast P."/>
            <person name="Oberbeckmann S."/>
            <person name="Bunk B."/>
            <person name="Jeske O."/>
            <person name="Meyerdierks A."/>
            <person name="Storesund J.E."/>
            <person name="Kallscheuer N."/>
            <person name="Luecker S."/>
            <person name="Lage O.M."/>
            <person name="Pohl T."/>
            <person name="Merkel B.J."/>
            <person name="Hornburger P."/>
            <person name="Mueller R.-W."/>
            <person name="Bruemmer F."/>
            <person name="Labrenz M."/>
            <person name="Spormann A.M."/>
            <person name="Op den Camp H."/>
            <person name="Overmann J."/>
            <person name="Amann R."/>
            <person name="Jetten M.S.M."/>
            <person name="Mascher T."/>
            <person name="Medema M.H."/>
            <person name="Devos D.P."/>
            <person name="Kaster A.-K."/>
            <person name="Ovreas L."/>
            <person name="Rohde M."/>
            <person name="Galperin M.Y."/>
            <person name="Jogler C."/>
        </authorList>
    </citation>
    <scope>NUCLEOTIDE SEQUENCE [LARGE SCALE GENOMIC DNA]</scope>
    <source>
        <strain evidence="9 10">Q31a</strain>
    </source>
</reference>
<dbReference type="GO" id="GO:0004222">
    <property type="term" value="F:metalloendopeptidase activity"/>
    <property type="evidence" value="ECO:0007669"/>
    <property type="project" value="UniProtKB-UniRule"/>
</dbReference>
<proteinExistence type="inferred from homology"/>
<dbReference type="Gene3D" id="1.10.1370.20">
    <property type="entry name" value="Oligoendopeptidase f, C-terminal domain"/>
    <property type="match status" value="1"/>
</dbReference>
<dbReference type="KEGG" id="ahel:Q31a_44640"/>
<dbReference type="Pfam" id="PF08439">
    <property type="entry name" value="Peptidase_M3_N"/>
    <property type="match status" value="1"/>
</dbReference>
<evidence type="ECO:0000256" key="2">
    <source>
        <dbReference type="ARBA" id="ARBA00022723"/>
    </source>
</evidence>
<organism evidence="9 10">
    <name type="scientific">Aureliella helgolandensis</name>
    <dbReference type="NCBI Taxonomy" id="2527968"/>
    <lineage>
        <taxon>Bacteria</taxon>
        <taxon>Pseudomonadati</taxon>
        <taxon>Planctomycetota</taxon>
        <taxon>Planctomycetia</taxon>
        <taxon>Pirellulales</taxon>
        <taxon>Pirellulaceae</taxon>
        <taxon>Aureliella</taxon>
    </lineage>
</organism>
<keyword evidence="2 6" id="KW-0479">Metal-binding</keyword>
<gene>
    <name evidence="9" type="primary">pepF1</name>
    <name evidence="9" type="ORF">Q31a_44640</name>
</gene>
<evidence type="ECO:0000256" key="6">
    <source>
        <dbReference type="RuleBase" id="RU368091"/>
    </source>
</evidence>
<evidence type="ECO:0000259" key="8">
    <source>
        <dbReference type="Pfam" id="PF08439"/>
    </source>
</evidence>
<feature type="domain" description="Peptidase M3A/M3B catalytic" evidence="7">
    <location>
        <begin position="281"/>
        <end position="659"/>
    </location>
</feature>
<dbReference type="NCBIfam" id="TIGR00181">
    <property type="entry name" value="pepF"/>
    <property type="match status" value="1"/>
</dbReference>
<protein>
    <recommendedName>
        <fullName evidence="6">Oligopeptidase F</fullName>
        <ecNumber evidence="6">3.4.24.-</ecNumber>
    </recommendedName>
</protein>
<evidence type="ECO:0000256" key="1">
    <source>
        <dbReference type="ARBA" id="ARBA00022670"/>
    </source>
</evidence>
<dbReference type="AlphaFoldDB" id="A0A518GBU8"/>
<dbReference type="PANTHER" id="PTHR11804">
    <property type="entry name" value="PROTEASE M3 THIMET OLIGOPEPTIDASE-RELATED"/>
    <property type="match status" value="1"/>
</dbReference>
<keyword evidence="5 6" id="KW-0482">Metalloprotease</keyword>
<dbReference type="InterPro" id="IPR004438">
    <property type="entry name" value="Peptidase_M3B"/>
</dbReference>
<comment type="cofactor">
    <cofactor evidence="6">
        <name>Zn(2+)</name>
        <dbReference type="ChEBI" id="CHEBI:29105"/>
    </cofactor>
    <text evidence="6">Binds 1 zinc ion.</text>
</comment>
<keyword evidence="4 6" id="KW-0862">Zinc</keyword>
<dbReference type="EMBL" id="CP036298">
    <property type="protein sequence ID" value="QDV26092.1"/>
    <property type="molecule type" value="Genomic_DNA"/>
</dbReference>
<dbReference type="Gene3D" id="1.20.140.70">
    <property type="entry name" value="Oligopeptidase f, N-terminal domain"/>
    <property type="match status" value="1"/>
</dbReference>
<evidence type="ECO:0000313" key="9">
    <source>
        <dbReference type="EMBL" id="QDV26092.1"/>
    </source>
</evidence>
<keyword evidence="10" id="KW-1185">Reference proteome</keyword>
<name>A0A518GBU8_9BACT</name>
<keyword evidence="3 6" id="KW-0378">Hydrolase</keyword>
<dbReference type="CDD" id="cd09608">
    <property type="entry name" value="M3B_PepF"/>
    <property type="match status" value="1"/>
</dbReference>
<dbReference type="Proteomes" id="UP000318017">
    <property type="component" value="Chromosome"/>
</dbReference>
<evidence type="ECO:0000256" key="4">
    <source>
        <dbReference type="ARBA" id="ARBA00022833"/>
    </source>
</evidence>
<evidence type="ECO:0000313" key="10">
    <source>
        <dbReference type="Proteomes" id="UP000318017"/>
    </source>
</evidence>
<dbReference type="InterPro" id="IPR013647">
    <property type="entry name" value="OligopepF_N_dom"/>
</dbReference>
<dbReference type="InterPro" id="IPR045090">
    <property type="entry name" value="Pept_M3A_M3B"/>
</dbReference>
<dbReference type="GO" id="GO:0046872">
    <property type="term" value="F:metal ion binding"/>
    <property type="evidence" value="ECO:0007669"/>
    <property type="project" value="UniProtKB-UniRule"/>
</dbReference>
<comment type="similarity">
    <text evidence="6">Belongs to the peptidase M3B family.</text>
</comment>
<dbReference type="EC" id="3.4.24.-" evidence="6"/>
<dbReference type="InterPro" id="IPR001567">
    <property type="entry name" value="Pept_M3A_M3B_dom"/>
</dbReference>
<evidence type="ECO:0000256" key="5">
    <source>
        <dbReference type="ARBA" id="ARBA00023049"/>
    </source>
</evidence>
<dbReference type="Pfam" id="PF01432">
    <property type="entry name" value="Peptidase_M3"/>
    <property type="match status" value="1"/>
</dbReference>
<dbReference type="SUPFAM" id="SSF55486">
    <property type="entry name" value="Metalloproteases ('zincins'), catalytic domain"/>
    <property type="match status" value="1"/>
</dbReference>
<feature type="domain" description="Oligopeptidase F N-terminal" evidence="8">
    <location>
        <begin position="189"/>
        <end position="257"/>
    </location>
</feature>
<dbReference type="PANTHER" id="PTHR11804:SF84">
    <property type="entry name" value="SACCHAROLYSIN"/>
    <property type="match status" value="1"/>
</dbReference>
<sequence length="674" mass="76440">MRARNYEETGPLYHKLRCHYSRLRGLDAAPSVPSILAIAQSGAVLPLPLPSLFTYPRGYRILQTQFRMKLNTMNAVKHVPARSEVPEQDCWDLSSLQASDTAWNEDFKKFEQGIEKYATFQGRLSEGPAVLAECFRFDQEMDLLAERLGTYAFLKTTEDQANNTYQALVGRFQNVAVKAGQLASYIRPELLAIPAEQMDAYLASEELAEYQLVLQRIVRYREHTLSNSEENLLAMQGEMAGTASKVFGQLNDADLKFGNLENEDGETVELTNSTFSQFLISPSREVRKNAFHQYYEQFQAHENTLAATLAGSIHGEVYYAKARKYPSSLDAALFPDNVPRSVYDNLIGSVRKHLPAVHRYFDMRRRNMGLDDIHHYDTYVPMVADIEHHCDWEQAVESVIESLAPLGEEYTSVLRAGLTTQRWCDRYPNKGKQSGAFSCGTFTGAPYILMNYKPKVLNDLFTLTHEAGHSMHSHYSAKNQPYQYYNYTIFVAEVASTFNEQLLTHHLLKSTDDVRLKAFLLNHEVDSVRATIIRQTMFAEFEKITHAMTEAGDPLTVESLKRVYRELLEAYFGPEFVIDEQLELECLRIPHFYRGFYVYKYATGLSAAIALSRRVLEGGPQELQDYLGFLSGGCSQDPLDLLRGAGVDMASPEPVETALKHFSNLVEQLDGLIN</sequence>
<dbReference type="GO" id="GO:0006508">
    <property type="term" value="P:proteolysis"/>
    <property type="evidence" value="ECO:0007669"/>
    <property type="project" value="UniProtKB-KW"/>
</dbReference>
<keyword evidence="1 6" id="KW-0645">Protease</keyword>
<evidence type="ECO:0000256" key="3">
    <source>
        <dbReference type="ARBA" id="ARBA00022801"/>
    </source>
</evidence>
<dbReference type="InterPro" id="IPR042088">
    <property type="entry name" value="OligoPept_F_C"/>
</dbReference>
<dbReference type="Gene3D" id="1.10.287.830">
    <property type="entry name" value="putative peptidase helix hairpin domain like"/>
    <property type="match status" value="1"/>
</dbReference>
<accession>A0A518GBU8</accession>
<evidence type="ECO:0000259" key="7">
    <source>
        <dbReference type="Pfam" id="PF01432"/>
    </source>
</evidence>